<dbReference type="Proteomes" id="UP001282474">
    <property type="component" value="Unassembled WGS sequence"/>
</dbReference>
<accession>A0ABU4N1K5</accession>
<feature type="region of interest" description="Disordered" evidence="1">
    <location>
        <begin position="113"/>
        <end position="148"/>
    </location>
</feature>
<dbReference type="RefSeq" id="WP_237270155.1">
    <property type="nucleotide sequence ID" value="NZ_JABXWF010000002.1"/>
</dbReference>
<dbReference type="Gene3D" id="3.40.50.620">
    <property type="entry name" value="HUPs"/>
    <property type="match status" value="1"/>
</dbReference>
<dbReference type="InterPro" id="IPR006016">
    <property type="entry name" value="UspA"/>
</dbReference>
<proteinExistence type="predicted"/>
<feature type="domain" description="UspA" evidence="2">
    <location>
        <begin position="1"/>
        <end position="78"/>
    </location>
</feature>
<feature type="compositionally biased region" description="Polar residues" evidence="1">
    <location>
        <begin position="138"/>
        <end position="148"/>
    </location>
</feature>
<reference evidence="3 4" key="1">
    <citation type="journal article" date="2023" name="Microb. Genom.">
        <title>Mesoterricola silvestris gen. nov., sp. nov., Mesoterricola sediminis sp. nov., Geothrix oryzae sp. nov., Geothrix edaphica sp. nov., Geothrix rubra sp. nov., and Geothrix limicola sp. nov., six novel members of Acidobacteriota isolated from soils.</title>
        <authorList>
            <person name="Weisberg A.J."/>
            <person name="Pearce E."/>
            <person name="Kramer C.G."/>
            <person name="Chang J.H."/>
            <person name="Clarke C.R."/>
        </authorList>
    </citation>
    <scope>NUCLEOTIDE SEQUENCE [LARGE SCALE GENOMIC DNA]</scope>
    <source>
        <strain evidence="3 4">NE20-4-1</strain>
    </source>
</reference>
<gene>
    <name evidence="3" type="ORF">PV383_41905</name>
</gene>
<sequence length="148" mass="16028">MDGSAQSLAAAEWAAREAALRERALHPVHAWNRQPRSSEGEGEHAVQRYPCRRVLRQAEDRIRAGYPTVRLTCEQAEGPATPVSRGFWSGPSPWAWSRGPPAPFVLVRGRGTGPVRASAPGGGRRLVRPSPATGTWCGVSTPTIRATR</sequence>
<name>A0ABU4N1K5_9ACTN</name>
<dbReference type="SUPFAM" id="SSF52402">
    <property type="entry name" value="Adenine nucleotide alpha hydrolases-like"/>
    <property type="match status" value="1"/>
</dbReference>
<dbReference type="InterPro" id="IPR014729">
    <property type="entry name" value="Rossmann-like_a/b/a_fold"/>
</dbReference>
<keyword evidence="4" id="KW-1185">Reference proteome</keyword>
<evidence type="ECO:0000256" key="1">
    <source>
        <dbReference type="SAM" id="MobiDB-lite"/>
    </source>
</evidence>
<comment type="caution">
    <text evidence="3">The sequence shown here is derived from an EMBL/GenBank/DDBJ whole genome shotgun (WGS) entry which is preliminary data.</text>
</comment>
<evidence type="ECO:0000313" key="4">
    <source>
        <dbReference type="Proteomes" id="UP001282474"/>
    </source>
</evidence>
<dbReference type="Pfam" id="PF00582">
    <property type="entry name" value="Usp"/>
    <property type="match status" value="1"/>
</dbReference>
<evidence type="ECO:0000313" key="3">
    <source>
        <dbReference type="EMBL" id="MDX3043666.1"/>
    </source>
</evidence>
<dbReference type="EMBL" id="JARAWJ010000057">
    <property type="protein sequence ID" value="MDX3043666.1"/>
    <property type="molecule type" value="Genomic_DNA"/>
</dbReference>
<evidence type="ECO:0000259" key="2">
    <source>
        <dbReference type="Pfam" id="PF00582"/>
    </source>
</evidence>
<organism evidence="3 4">
    <name type="scientific">Streptomyces caniscabiei</name>
    <dbReference type="NCBI Taxonomy" id="2746961"/>
    <lineage>
        <taxon>Bacteria</taxon>
        <taxon>Bacillati</taxon>
        <taxon>Actinomycetota</taxon>
        <taxon>Actinomycetes</taxon>
        <taxon>Kitasatosporales</taxon>
        <taxon>Streptomycetaceae</taxon>
        <taxon>Streptomyces</taxon>
    </lineage>
</organism>
<protein>
    <submittedName>
        <fullName evidence="3">Universal stress protein</fullName>
    </submittedName>
</protein>